<dbReference type="GO" id="GO:0007039">
    <property type="term" value="P:protein catabolic process in the vacuole"/>
    <property type="evidence" value="ECO:0007669"/>
    <property type="project" value="TreeGrafter"/>
</dbReference>
<dbReference type="PANTHER" id="PTHR14534">
    <property type="entry name" value="VACUOLAR IMPORT AND DEGRADATION PROTEIN 24"/>
    <property type="match status" value="1"/>
</dbReference>
<feature type="compositionally biased region" description="Basic and acidic residues" evidence="2">
    <location>
        <begin position="367"/>
        <end position="378"/>
    </location>
</feature>
<gene>
    <name evidence="3" type="ORF">LshimejAT787_0204110</name>
</gene>
<sequence>MPSEHNPVLVEQPIPDHTSQSKLCTCCQLSLVDNTSSIYLHEADALVCTSCRERVPPARVGLLDSRIFCADPPSHISQPILHEGGDISQNTRQITKSPVLDDEMVVDAPAQASRPCHAAQITNPSYVKKHPSLTIHCNTSSNSISTAPQHTTYIQHSATSISPPRRQTQVAQYPHPLTDITRLRVRSHGSDCLYPGATFRGIQKSGRNNYDVDVTIVDVNFASSYLCGYLRIRGLTDDHPDLTTYFDAEIIGSRYGFLTRNWGATEQEDLVHWGRFPAFNDIKDELRRPHMKLADRDRGIVFMRWKERFLVPNHRVAEINGASFAGFYYICVEFNPRPPSTRSTSQQVPLTPEADVMSFAEAMSKSEAPRQPRRESITRHKGGRLPSLAARSSPPVAKMTGFYYHRNSEPYQQLTLYHDPRRVGASFELR</sequence>
<dbReference type="InterPro" id="IPR018618">
    <property type="entry name" value="GID4/10-like"/>
</dbReference>
<dbReference type="OrthoDB" id="62at2759"/>
<evidence type="ECO:0000313" key="3">
    <source>
        <dbReference type="EMBL" id="GLB34846.1"/>
    </source>
</evidence>
<reference evidence="3" key="1">
    <citation type="submission" date="2022-07" db="EMBL/GenBank/DDBJ databases">
        <title>The genome of Lyophyllum shimeji provides insight into the initial evolution of ectomycorrhizal fungal genome.</title>
        <authorList>
            <person name="Kobayashi Y."/>
            <person name="Shibata T."/>
            <person name="Hirakawa H."/>
            <person name="Shigenobu S."/>
            <person name="Nishiyama T."/>
            <person name="Yamada A."/>
            <person name="Hasebe M."/>
            <person name="Kawaguchi M."/>
        </authorList>
    </citation>
    <scope>NUCLEOTIDE SEQUENCE</scope>
    <source>
        <strain evidence="3">AT787</strain>
    </source>
</reference>
<dbReference type="GO" id="GO:0005773">
    <property type="term" value="C:vacuole"/>
    <property type="evidence" value="ECO:0007669"/>
    <property type="project" value="GOC"/>
</dbReference>
<keyword evidence="4" id="KW-1185">Reference proteome</keyword>
<comment type="caution">
    <text evidence="3">The sequence shown here is derived from an EMBL/GenBank/DDBJ whole genome shotgun (WGS) entry which is preliminary data.</text>
</comment>
<dbReference type="GO" id="GO:0045721">
    <property type="term" value="P:negative regulation of gluconeogenesis"/>
    <property type="evidence" value="ECO:0007669"/>
    <property type="project" value="TreeGrafter"/>
</dbReference>
<evidence type="ECO:0000256" key="2">
    <source>
        <dbReference type="SAM" id="MobiDB-lite"/>
    </source>
</evidence>
<name>A0A9P3PG45_LYOSH</name>
<evidence type="ECO:0000313" key="4">
    <source>
        <dbReference type="Proteomes" id="UP001063166"/>
    </source>
</evidence>
<dbReference type="GO" id="GO:0006623">
    <property type="term" value="P:protein targeting to vacuole"/>
    <property type="evidence" value="ECO:0007669"/>
    <property type="project" value="TreeGrafter"/>
</dbReference>
<dbReference type="Pfam" id="PF09783">
    <property type="entry name" value="Vac_ImportDeg"/>
    <property type="match status" value="1"/>
</dbReference>
<proteinExistence type="inferred from homology"/>
<dbReference type="PANTHER" id="PTHR14534:SF3">
    <property type="entry name" value="GID COMPLEX SUBUNIT 4 HOMOLOG"/>
    <property type="match status" value="1"/>
</dbReference>
<evidence type="ECO:0000256" key="1">
    <source>
        <dbReference type="ARBA" id="ARBA00061469"/>
    </source>
</evidence>
<dbReference type="EMBL" id="BRPK01000002">
    <property type="protein sequence ID" value="GLB34846.1"/>
    <property type="molecule type" value="Genomic_DNA"/>
</dbReference>
<dbReference type="GO" id="GO:0034657">
    <property type="term" value="C:GID complex"/>
    <property type="evidence" value="ECO:0007669"/>
    <property type="project" value="TreeGrafter"/>
</dbReference>
<protein>
    <submittedName>
        <fullName evidence="3">Vacuolar import and degradation protein</fullName>
    </submittedName>
</protein>
<accession>A0A9P3PG45</accession>
<dbReference type="Proteomes" id="UP001063166">
    <property type="component" value="Unassembled WGS sequence"/>
</dbReference>
<organism evidence="3 4">
    <name type="scientific">Lyophyllum shimeji</name>
    <name type="common">Hon-shimeji</name>
    <name type="synonym">Tricholoma shimeji</name>
    <dbReference type="NCBI Taxonomy" id="47721"/>
    <lineage>
        <taxon>Eukaryota</taxon>
        <taxon>Fungi</taxon>
        <taxon>Dikarya</taxon>
        <taxon>Basidiomycota</taxon>
        <taxon>Agaricomycotina</taxon>
        <taxon>Agaricomycetes</taxon>
        <taxon>Agaricomycetidae</taxon>
        <taxon>Agaricales</taxon>
        <taxon>Tricholomatineae</taxon>
        <taxon>Lyophyllaceae</taxon>
        <taxon>Lyophyllum</taxon>
    </lineage>
</organism>
<feature type="region of interest" description="Disordered" evidence="2">
    <location>
        <begin position="362"/>
        <end position="392"/>
    </location>
</feature>
<dbReference type="AlphaFoldDB" id="A0A9P3PG45"/>
<dbReference type="GO" id="GO:0043161">
    <property type="term" value="P:proteasome-mediated ubiquitin-dependent protein catabolic process"/>
    <property type="evidence" value="ECO:0007669"/>
    <property type="project" value="TreeGrafter"/>
</dbReference>
<comment type="similarity">
    <text evidence="1">Belongs to the GID4/VID24 family.</text>
</comment>